<feature type="domain" description="Cyclic nucleotide-binding" evidence="3">
    <location>
        <begin position="28"/>
        <end position="125"/>
    </location>
</feature>
<organism evidence="4 5">
    <name type="scientific">Paracraurococcus ruber</name>
    <dbReference type="NCBI Taxonomy" id="77675"/>
    <lineage>
        <taxon>Bacteria</taxon>
        <taxon>Pseudomonadati</taxon>
        <taxon>Pseudomonadota</taxon>
        <taxon>Alphaproteobacteria</taxon>
        <taxon>Acetobacterales</taxon>
        <taxon>Roseomonadaceae</taxon>
        <taxon>Paracraurococcus</taxon>
    </lineage>
</organism>
<dbReference type="CDD" id="cd00038">
    <property type="entry name" value="CAP_ED"/>
    <property type="match status" value="1"/>
</dbReference>
<keyword evidence="5" id="KW-1185">Reference proteome</keyword>
<dbReference type="PROSITE" id="PS50042">
    <property type="entry name" value="CNMP_BINDING_3"/>
    <property type="match status" value="1"/>
</dbReference>
<evidence type="ECO:0000256" key="2">
    <source>
        <dbReference type="SAM" id="MobiDB-lite"/>
    </source>
</evidence>
<reference evidence="4 5" key="1">
    <citation type="journal article" date="2020" name="Microorganisms">
        <title>Osmotic Adaptation and Compatible Solute Biosynthesis of Phototrophic Bacteria as Revealed from Genome Analyses.</title>
        <authorList>
            <person name="Imhoff J.F."/>
            <person name="Rahn T."/>
            <person name="Kunzel S."/>
            <person name="Keller A."/>
            <person name="Neulinger S.C."/>
        </authorList>
    </citation>
    <scope>NUCLEOTIDE SEQUENCE [LARGE SCALE GENOMIC DNA]</scope>
    <source>
        <strain evidence="4 5">DSM 15382</strain>
    </source>
</reference>
<proteinExistence type="predicted"/>
<evidence type="ECO:0000259" key="3">
    <source>
        <dbReference type="PROSITE" id="PS50042"/>
    </source>
</evidence>
<feature type="region of interest" description="Disordered" evidence="2">
    <location>
        <begin position="1"/>
        <end position="20"/>
    </location>
</feature>
<keyword evidence="1" id="KW-0378">Hydrolase</keyword>
<accession>A0ABS1CYJ2</accession>
<evidence type="ECO:0000256" key="1">
    <source>
        <dbReference type="ARBA" id="ARBA00022801"/>
    </source>
</evidence>
<sequence>MRHAAVMTEPREGAPDRPSPADCAGLALLGGLPPPLLARILARCRIARFAPGEAILVRDQQNESLHFLLAGQAEIHFDLAERSRPIPIPAGRMFGEMSVIDGLPVSAHVLAGTACRVLLVPAPVFWEEVVTAPGAARDIMRQLSGLLRADALRLTEALRERLKHEALARELTLAREIQMGMLRQPDDWFPAERRCDMAALIEPARLVGGDFYDAQMLGPDRLLLTIGDVAGKGISAALFMVRALTLMRAEAAETADAAGIAAGVNRALAADNPASMFVTLLLAVLDLRSGEVSFANYGHLPPVLLGPEGGAAFHPLPANAVAGIMAGAQGATGRLQLQPGDTLLLYSDGVTEAVDPGMTQFAEAGLLAALREARPADPATGLRAVSAAVARHAGAAEQADDITLLAVRWNGPAA</sequence>
<comment type="caution">
    <text evidence="4">The sequence shown here is derived from an EMBL/GenBank/DDBJ whole genome shotgun (WGS) entry which is preliminary data.</text>
</comment>
<dbReference type="PANTHER" id="PTHR43156:SF2">
    <property type="entry name" value="STAGE II SPORULATION PROTEIN E"/>
    <property type="match status" value="1"/>
</dbReference>
<dbReference type="SUPFAM" id="SSF81606">
    <property type="entry name" value="PP2C-like"/>
    <property type="match status" value="1"/>
</dbReference>
<dbReference type="Proteomes" id="UP000697995">
    <property type="component" value="Unassembled WGS sequence"/>
</dbReference>
<dbReference type="SMART" id="SM00100">
    <property type="entry name" value="cNMP"/>
    <property type="match status" value="1"/>
</dbReference>
<dbReference type="EMBL" id="NRSG01000082">
    <property type="protein sequence ID" value="MBK1659092.1"/>
    <property type="molecule type" value="Genomic_DNA"/>
</dbReference>
<dbReference type="SMART" id="SM00331">
    <property type="entry name" value="PP2C_SIG"/>
    <property type="match status" value="1"/>
</dbReference>
<dbReference type="PANTHER" id="PTHR43156">
    <property type="entry name" value="STAGE II SPORULATION PROTEIN E-RELATED"/>
    <property type="match status" value="1"/>
</dbReference>
<dbReference type="SUPFAM" id="SSF51206">
    <property type="entry name" value="cAMP-binding domain-like"/>
    <property type="match status" value="1"/>
</dbReference>
<dbReference type="InterPro" id="IPR018490">
    <property type="entry name" value="cNMP-bd_dom_sf"/>
</dbReference>
<dbReference type="Pfam" id="PF00027">
    <property type="entry name" value="cNMP_binding"/>
    <property type="match status" value="1"/>
</dbReference>
<dbReference type="InterPro" id="IPR000595">
    <property type="entry name" value="cNMP-bd_dom"/>
</dbReference>
<dbReference type="InterPro" id="IPR001932">
    <property type="entry name" value="PPM-type_phosphatase-like_dom"/>
</dbReference>
<evidence type="ECO:0000313" key="5">
    <source>
        <dbReference type="Proteomes" id="UP000697995"/>
    </source>
</evidence>
<dbReference type="InterPro" id="IPR014710">
    <property type="entry name" value="RmlC-like_jellyroll"/>
</dbReference>
<dbReference type="Gene3D" id="3.60.40.10">
    <property type="entry name" value="PPM-type phosphatase domain"/>
    <property type="match status" value="1"/>
</dbReference>
<protein>
    <recommendedName>
        <fullName evidence="3">Cyclic nucleotide-binding domain-containing protein</fullName>
    </recommendedName>
</protein>
<dbReference type="Gene3D" id="2.60.120.10">
    <property type="entry name" value="Jelly Rolls"/>
    <property type="match status" value="1"/>
</dbReference>
<evidence type="ECO:0000313" key="4">
    <source>
        <dbReference type="EMBL" id="MBK1659092.1"/>
    </source>
</evidence>
<dbReference type="InterPro" id="IPR036457">
    <property type="entry name" value="PPM-type-like_dom_sf"/>
</dbReference>
<gene>
    <name evidence="4" type="ORF">CKO45_12690</name>
</gene>
<dbReference type="InterPro" id="IPR052016">
    <property type="entry name" value="Bact_Sigma-Reg"/>
</dbReference>
<name>A0ABS1CYJ2_9PROT</name>
<dbReference type="Pfam" id="PF07228">
    <property type="entry name" value="SpoIIE"/>
    <property type="match status" value="1"/>
</dbReference>